<accession>A0A2T0SPZ9</accession>
<dbReference type="Gene3D" id="1.20.1440.60">
    <property type="entry name" value="23S rRNA-intervening sequence"/>
    <property type="match status" value="1"/>
</dbReference>
<proteinExistence type="predicted"/>
<organism evidence="1 2">
    <name type="scientific">Spirosoma oryzae</name>
    <dbReference type="NCBI Taxonomy" id="1469603"/>
    <lineage>
        <taxon>Bacteria</taxon>
        <taxon>Pseudomonadati</taxon>
        <taxon>Bacteroidota</taxon>
        <taxon>Cytophagia</taxon>
        <taxon>Cytophagales</taxon>
        <taxon>Cytophagaceae</taxon>
        <taxon>Spirosoma</taxon>
    </lineage>
</organism>
<reference evidence="1 2" key="1">
    <citation type="submission" date="2018-03" db="EMBL/GenBank/DDBJ databases">
        <title>Genomic Encyclopedia of Archaeal and Bacterial Type Strains, Phase II (KMG-II): from individual species to whole genera.</title>
        <authorList>
            <person name="Goeker M."/>
        </authorList>
    </citation>
    <scope>NUCLEOTIDE SEQUENCE [LARGE SCALE GENOMIC DNA]</scope>
    <source>
        <strain evidence="1 2">DSM 28354</strain>
    </source>
</reference>
<dbReference type="AlphaFoldDB" id="A0A2T0SPZ9"/>
<dbReference type="Pfam" id="PF05635">
    <property type="entry name" value="23S_rRNA_IVP"/>
    <property type="match status" value="1"/>
</dbReference>
<dbReference type="OrthoDB" id="5515766at2"/>
<dbReference type="Proteomes" id="UP000238375">
    <property type="component" value="Unassembled WGS sequence"/>
</dbReference>
<evidence type="ECO:0000313" key="2">
    <source>
        <dbReference type="Proteomes" id="UP000238375"/>
    </source>
</evidence>
<dbReference type="CDD" id="cd16377">
    <property type="entry name" value="23S_rRNA_IVP_like"/>
    <property type="match status" value="1"/>
</dbReference>
<protein>
    <submittedName>
        <fullName evidence="1">Four helix bundle protein</fullName>
    </submittedName>
</protein>
<dbReference type="InterPro" id="IPR012657">
    <property type="entry name" value="23S_rRNA-intervening_sequence"/>
</dbReference>
<dbReference type="EMBL" id="PVTE01000014">
    <property type="protein sequence ID" value="PRY35485.1"/>
    <property type="molecule type" value="Genomic_DNA"/>
</dbReference>
<name>A0A2T0SPZ9_9BACT</name>
<sequence>MATIQRFEDLKVWQQARAVAKHIYVLTKTTSLSSDYELRNQISRSSGSVMDNIAEGFGRGSRTEFIQFLGYSLGSNDEMKSQLYRSLDRNHLDQHQFDELYQQVDVVTKMIVAFIHYLKRTEHRGLKYNTTVGVEEPNLVNYEPQTTNHEQ</sequence>
<keyword evidence="2" id="KW-1185">Reference proteome</keyword>
<dbReference type="SUPFAM" id="SSF158446">
    <property type="entry name" value="IVS-encoded protein-like"/>
    <property type="match status" value="1"/>
</dbReference>
<dbReference type="NCBIfam" id="TIGR02436">
    <property type="entry name" value="four helix bundle protein"/>
    <property type="match status" value="1"/>
</dbReference>
<dbReference type="RefSeq" id="WP_106139000.1">
    <property type="nucleotide sequence ID" value="NZ_PVTE01000014.1"/>
</dbReference>
<dbReference type="PANTHER" id="PTHR38471">
    <property type="entry name" value="FOUR HELIX BUNDLE PROTEIN"/>
    <property type="match status" value="1"/>
</dbReference>
<gene>
    <name evidence="1" type="ORF">CLV58_11470</name>
</gene>
<comment type="caution">
    <text evidence="1">The sequence shown here is derived from an EMBL/GenBank/DDBJ whole genome shotgun (WGS) entry which is preliminary data.</text>
</comment>
<evidence type="ECO:0000313" key="1">
    <source>
        <dbReference type="EMBL" id="PRY35485.1"/>
    </source>
</evidence>
<dbReference type="PANTHER" id="PTHR38471:SF2">
    <property type="entry name" value="FOUR HELIX BUNDLE PROTEIN"/>
    <property type="match status" value="1"/>
</dbReference>
<dbReference type="InterPro" id="IPR036583">
    <property type="entry name" value="23S_rRNA_IVS_sf"/>
</dbReference>